<dbReference type="Pfam" id="PF04893">
    <property type="entry name" value="Yip1"/>
    <property type="match status" value="1"/>
</dbReference>
<evidence type="ECO:0000256" key="1">
    <source>
        <dbReference type="ARBA" id="ARBA00004141"/>
    </source>
</evidence>
<dbReference type="RefSeq" id="WP_290318133.1">
    <property type="nucleotide sequence ID" value="NZ_JAUFPN010000167.1"/>
</dbReference>
<protein>
    <submittedName>
        <fullName evidence="7">Yip1 family protein</fullName>
    </submittedName>
</protein>
<feature type="transmembrane region" description="Helical" evidence="5">
    <location>
        <begin position="32"/>
        <end position="54"/>
    </location>
</feature>
<feature type="domain" description="Yip1" evidence="6">
    <location>
        <begin position="9"/>
        <end position="175"/>
    </location>
</feature>
<proteinExistence type="predicted"/>
<evidence type="ECO:0000256" key="4">
    <source>
        <dbReference type="ARBA" id="ARBA00023136"/>
    </source>
</evidence>
<comment type="subcellular location">
    <subcellularLocation>
        <location evidence="1">Membrane</location>
        <topology evidence="1">Multi-pass membrane protein</topology>
    </subcellularLocation>
</comment>
<evidence type="ECO:0000313" key="8">
    <source>
        <dbReference type="Proteomes" id="UP001529369"/>
    </source>
</evidence>
<gene>
    <name evidence="7" type="ORF">QWZ14_17810</name>
</gene>
<dbReference type="Proteomes" id="UP001529369">
    <property type="component" value="Unassembled WGS sequence"/>
</dbReference>
<evidence type="ECO:0000256" key="3">
    <source>
        <dbReference type="ARBA" id="ARBA00022989"/>
    </source>
</evidence>
<reference evidence="8" key="1">
    <citation type="journal article" date="2019" name="Int. J. Syst. Evol. Microbiol.">
        <title>The Global Catalogue of Microorganisms (GCM) 10K type strain sequencing project: providing services to taxonomists for standard genome sequencing and annotation.</title>
        <authorList>
            <consortium name="The Broad Institute Genomics Platform"/>
            <consortium name="The Broad Institute Genome Sequencing Center for Infectious Disease"/>
            <person name="Wu L."/>
            <person name="Ma J."/>
        </authorList>
    </citation>
    <scope>NUCLEOTIDE SEQUENCE [LARGE SCALE GENOMIC DNA]</scope>
    <source>
        <strain evidence="8">CECT 7131</strain>
    </source>
</reference>
<comment type="caution">
    <text evidence="7">The sequence shown here is derived from an EMBL/GenBank/DDBJ whole genome shotgun (WGS) entry which is preliminary data.</text>
</comment>
<evidence type="ECO:0000256" key="2">
    <source>
        <dbReference type="ARBA" id="ARBA00022692"/>
    </source>
</evidence>
<feature type="transmembrane region" description="Helical" evidence="5">
    <location>
        <begin position="161"/>
        <end position="187"/>
    </location>
</feature>
<organism evidence="7 8">
    <name type="scientific">Paeniroseomonas aquatica</name>
    <dbReference type="NCBI Taxonomy" id="373043"/>
    <lineage>
        <taxon>Bacteria</taxon>
        <taxon>Pseudomonadati</taxon>
        <taxon>Pseudomonadota</taxon>
        <taxon>Alphaproteobacteria</taxon>
        <taxon>Acetobacterales</taxon>
        <taxon>Acetobacteraceae</taxon>
        <taxon>Paeniroseomonas</taxon>
    </lineage>
</organism>
<dbReference type="InterPro" id="IPR006977">
    <property type="entry name" value="Yip1_dom"/>
</dbReference>
<keyword evidence="3 5" id="KW-1133">Transmembrane helix</keyword>
<name>A0ABT8A8V2_9PROT</name>
<evidence type="ECO:0000313" key="7">
    <source>
        <dbReference type="EMBL" id="MDN3566229.1"/>
    </source>
</evidence>
<dbReference type="EMBL" id="JAUFPN010000167">
    <property type="protein sequence ID" value="MDN3566229.1"/>
    <property type="molecule type" value="Genomic_DNA"/>
</dbReference>
<sequence>MSVVARAKALILQPEQEWRVIAAEPADTKSLFLGYAVPLSAVPAVAGFIGSAIFAGTLEQVTGVQIGVVSLLLQAIAGYVLGLVGVWVWGKIIQALAPRFGGTGDETAAMKLAVHAPTAAWLAGVFAIVPPLAILGILGLYSLYIFYKGAPVVAQVPRDKVMVFTIAVIVVGILVNILVGLVAATFLRF</sequence>
<keyword evidence="2 5" id="KW-0812">Transmembrane</keyword>
<evidence type="ECO:0000256" key="5">
    <source>
        <dbReference type="SAM" id="Phobius"/>
    </source>
</evidence>
<keyword evidence="8" id="KW-1185">Reference proteome</keyword>
<keyword evidence="4 5" id="KW-0472">Membrane</keyword>
<accession>A0ABT8A8V2</accession>
<evidence type="ECO:0000259" key="6">
    <source>
        <dbReference type="Pfam" id="PF04893"/>
    </source>
</evidence>
<feature type="transmembrane region" description="Helical" evidence="5">
    <location>
        <begin position="119"/>
        <end position="141"/>
    </location>
</feature>
<feature type="transmembrane region" description="Helical" evidence="5">
    <location>
        <begin position="66"/>
        <end position="89"/>
    </location>
</feature>